<evidence type="ECO:0000256" key="3">
    <source>
        <dbReference type="ARBA" id="ARBA00022857"/>
    </source>
</evidence>
<dbReference type="EC" id="4.2.1.136" evidence="6"/>
<keyword evidence="2 6" id="KW-0067">ATP-binding</keyword>
<dbReference type="InterPro" id="IPR000631">
    <property type="entry name" value="CARKD"/>
</dbReference>
<feature type="binding site" evidence="6">
    <location>
        <position position="156"/>
    </location>
    <ligand>
        <name>(6S)-NADPHX</name>
        <dbReference type="ChEBI" id="CHEBI:64076"/>
    </ligand>
</feature>
<dbReference type="SUPFAM" id="SSF53613">
    <property type="entry name" value="Ribokinase-like"/>
    <property type="match status" value="1"/>
</dbReference>
<dbReference type="InterPro" id="IPR029056">
    <property type="entry name" value="Ribokinase-like"/>
</dbReference>
<dbReference type="GO" id="GO:0005524">
    <property type="term" value="F:ATP binding"/>
    <property type="evidence" value="ECO:0007669"/>
    <property type="project" value="UniProtKB-KW"/>
</dbReference>
<keyword evidence="5 6" id="KW-0456">Lyase</keyword>
<keyword evidence="3 6" id="KW-0521">NADP</keyword>
<dbReference type="GO" id="GO:0046496">
    <property type="term" value="P:nicotinamide nucleotide metabolic process"/>
    <property type="evidence" value="ECO:0007669"/>
    <property type="project" value="UniProtKB-UniRule"/>
</dbReference>
<evidence type="ECO:0000256" key="1">
    <source>
        <dbReference type="ARBA" id="ARBA00022741"/>
    </source>
</evidence>
<feature type="binding site" evidence="6">
    <location>
        <begin position="188"/>
        <end position="192"/>
    </location>
    <ligand>
        <name>AMP</name>
        <dbReference type="ChEBI" id="CHEBI:456215"/>
    </ligand>
</feature>
<evidence type="ECO:0000256" key="4">
    <source>
        <dbReference type="ARBA" id="ARBA00023027"/>
    </source>
</evidence>
<accession>A0A1Y4LDL1</accession>
<keyword evidence="1 6" id="KW-0547">Nucleotide-binding</keyword>
<protein>
    <recommendedName>
        <fullName evidence="6">ADP-dependent (S)-NAD(P)H-hydrate dehydratase</fullName>
        <ecNumber evidence="6">4.2.1.136</ecNumber>
    </recommendedName>
    <alternativeName>
        <fullName evidence="6">ADP-dependent NAD(P)HX dehydratase</fullName>
    </alternativeName>
</protein>
<comment type="catalytic activity">
    <reaction evidence="6">
        <text>(6S)-NADHX + ADP = AMP + phosphate + NADH + H(+)</text>
        <dbReference type="Rhea" id="RHEA:32223"/>
        <dbReference type="ChEBI" id="CHEBI:15378"/>
        <dbReference type="ChEBI" id="CHEBI:43474"/>
        <dbReference type="ChEBI" id="CHEBI:57945"/>
        <dbReference type="ChEBI" id="CHEBI:64074"/>
        <dbReference type="ChEBI" id="CHEBI:456215"/>
        <dbReference type="ChEBI" id="CHEBI:456216"/>
        <dbReference type="EC" id="4.2.1.136"/>
    </reaction>
</comment>
<dbReference type="NCBIfam" id="TIGR00196">
    <property type="entry name" value="yjeF_cterm"/>
    <property type="match status" value="1"/>
</dbReference>
<dbReference type="PANTHER" id="PTHR12592">
    <property type="entry name" value="ATP-DEPENDENT (S)-NAD(P)H-HYDRATE DEHYDRATASE FAMILY MEMBER"/>
    <property type="match status" value="1"/>
</dbReference>
<name>A0A1Y4LDL1_9FIRM</name>
<proteinExistence type="inferred from homology"/>
<evidence type="ECO:0000313" key="8">
    <source>
        <dbReference type="EMBL" id="OUP53980.1"/>
    </source>
</evidence>
<comment type="subunit">
    <text evidence="6">Homotetramer.</text>
</comment>
<feature type="binding site" evidence="6">
    <location>
        <position position="105"/>
    </location>
    <ligand>
        <name>(6S)-NADPHX</name>
        <dbReference type="ChEBI" id="CHEBI:64076"/>
    </ligand>
</feature>
<dbReference type="Gene3D" id="3.40.1190.20">
    <property type="match status" value="1"/>
</dbReference>
<dbReference type="RefSeq" id="WP_087370196.1">
    <property type="nucleotide sequence ID" value="NZ_NFKK01000002.1"/>
</dbReference>
<comment type="similarity">
    <text evidence="6">Belongs to the NnrD/CARKD family.</text>
</comment>
<comment type="function">
    <text evidence="6">Catalyzes the dehydration of the S-form of NAD(P)HX at the expense of ADP, which is converted to AMP. Together with NAD(P)HX epimerase, which catalyzes the epimerization of the S- and R-forms, the enzyme allows the repair of both epimers of NAD(P)HX, a damaged form of NAD(P)H that is a result of enzymatic or heat-dependent hydration.</text>
</comment>
<dbReference type="GO" id="GO:0052856">
    <property type="term" value="F:NAD(P)HX epimerase activity"/>
    <property type="evidence" value="ECO:0007669"/>
    <property type="project" value="TreeGrafter"/>
</dbReference>
<comment type="catalytic activity">
    <reaction evidence="6">
        <text>(6S)-NADPHX + ADP = AMP + phosphate + NADPH + H(+)</text>
        <dbReference type="Rhea" id="RHEA:32235"/>
        <dbReference type="ChEBI" id="CHEBI:15378"/>
        <dbReference type="ChEBI" id="CHEBI:43474"/>
        <dbReference type="ChEBI" id="CHEBI:57783"/>
        <dbReference type="ChEBI" id="CHEBI:64076"/>
        <dbReference type="ChEBI" id="CHEBI:456215"/>
        <dbReference type="ChEBI" id="CHEBI:456216"/>
        <dbReference type="EC" id="4.2.1.136"/>
    </reaction>
</comment>
<comment type="caution">
    <text evidence="8">The sequence shown here is derived from an EMBL/GenBank/DDBJ whole genome shotgun (WGS) entry which is preliminary data.</text>
</comment>
<organism evidence="8 9">
    <name type="scientific">Butyricicoccus pullicaecorum</name>
    <dbReference type="NCBI Taxonomy" id="501571"/>
    <lineage>
        <taxon>Bacteria</taxon>
        <taxon>Bacillati</taxon>
        <taxon>Bacillota</taxon>
        <taxon>Clostridia</taxon>
        <taxon>Eubacteriales</taxon>
        <taxon>Butyricicoccaceae</taxon>
        <taxon>Butyricicoccus</taxon>
    </lineage>
</organism>
<dbReference type="GO" id="GO:0052855">
    <property type="term" value="F:ADP-dependent NAD(P)H-hydrate dehydratase activity"/>
    <property type="evidence" value="ECO:0007669"/>
    <property type="project" value="UniProtKB-UniRule"/>
</dbReference>
<dbReference type="CDD" id="cd01171">
    <property type="entry name" value="YXKO-related"/>
    <property type="match status" value="1"/>
</dbReference>
<evidence type="ECO:0000313" key="9">
    <source>
        <dbReference type="Proteomes" id="UP000195897"/>
    </source>
</evidence>
<feature type="domain" description="YjeF C-terminal" evidence="7">
    <location>
        <begin position="7"/>
        <end position="277"/>
    </location>
</feature>
<dbReference type="GO" id="GO:0110051">
    <property type="term" value="P:metabolite repair"/>
    <property type="evidence" value="ECO:0007669"/>
    <property type="project" value="TreeGrafter"/>
</dbReference>
<sequence length="282" mass="29889">MQIERFTKAQADALLPGRKPETSKNDYGRVWAFCGSSGYTGAPYFAAQGAVRMGSGIVTLAVPADIYPILAVKLNEPVIYPYTEDRWQDALHRAERSAACLIGSGLGHFAAFRELTLTALTSLPCPIVLDADGINALGGHIDKLCSTAYPVVLTPHAGEFSRLTGIDHPTAEDAAAFAVRYGCVMLLKGHRTVVAAPDGTVTCNTTGNPGMAKGGSGDVLAGMILSLIGQGLRPADAARVGAWLHGRCGDVCANRLSEYGMTPTDMLGVLPEVLHEYNTREW</sequence>
<dbReference type="PANTHER" id="PTHR12592:SF0">
    <property type="entry name" value="ATP-DEPENDENT (S)-NAD(P)H-HYDRATE DEHYDRATASE"/>
    <property type="match status" value="1"/>
</dbReference>
<evidence type="ECO:0000256" key="6">
    <source>
        <dbReference type="HAMAP-Rule" id="MF_01965"/>
    </source>
</evidence>
<feature type="binding site" evidence="6">
    <location>
        <position position="217"/>
    </location>
    <ligand>
        <name>AMP</name>
        <dbReference type="ChEBI" id="CHEBI:456215"/>
    </ligand>
</feature>
<dbReference type="Pfam" id="PF01256">
    <property type="entry name" value="Carb_kinase"/>
    <property type="match status" value="1"/>
</dbReference>
<dbReference type="HAMAP" id="MF_01965">
    <property type="entry name" value="NADHX_dehydratase"/>
    <property type="match status" value="1"/>
</dbReference>
<feature type="binding site" evidence="6">
    <location>
        <position position="42"/>
    </location>
    <ligand>
        <name>(6S)-NADPHX</name>
        <dbReference type="ChEBI" id="CHEBI:64076"/>
    </ligand>
</feature>
<evidence type="ECO:0000256" key="2">
    <source>
        <dbReference type="ARBA" id="ARBA00022840"/>
    </source>
</evidence>
<evidence type="ECO:0000256" key="5">
    <source>
        <dbReference type="ARBA" id="ARBA00023239"/>
    </source>
</evidence>
<reference evidence="9" key="1">
    <citation type="submission" date="2017-04" db="EMBL/GenBank/DDBJ databases">
        <title>Function of individual gut microbiota members based on whole genome sequencing of pure cultures obtained from chicken caecum.</title>
        <authorList>
            <person name="Medvecky M."/>
            <person name="Cejkova D."/>
            <person name="Polansky O."/>
            <person name="Karasova D."/>
            <person name="Kubasova T."/>
            <person name="Cizek A."/>
            <person name="Rychlik I."/>
        </authorList>
    </citation>
    <scope>NUCLEOTIDE SEQUENCE [LARGE SCALE GENOMIC DNA]</scope>
    <source>
        <strain evidence="9">An180</strain>
    </source>
</reference>
<evidence type="ECO:0000259" key="7">
    <source>
        <dbReference type="PROSITE" id="PS51383"/>
    </source>
</evidence>
<comment type="cofactor">
    <cofactor evidence="6">
        <name>Mg(2+)</name>
        <dbReference type="ChEBI" id="CHEBI:18420"/>
    </cofactor>
</comment>
<dbReference type="PROSITE" id="PS51383">
    <property type="entry name" value="YJEF_C_3"/>
    <property type="match status" value="1"/>
</dbReference>
<dbReference type="PROSITE" id="PS01050">
    <property type="entry name" value="YJEF_C_2"/>
    <property type="match status" value="1"/>
</dbReference>
<feature type="binding site" evidence="6">
    <location>
        <position position="218"/>
    </location>
    <ligand>
        <name>(6S)-NADPHX</name>
        <dbReference type="ChEBI" id="CHEBI:64076"/>
    </ligand>
</feature>
<dbReference type="AlphaFoldDB" id="A0A1Y4LDL1"/>
<dbReference type="InterPro" id="IPR017953">
    <property type="entry name" value="Carbohydrate_kinase_pred_CS"/>
</dbReference>
<dbReference type="EMBL" id="NFKK01000002">
    <property type="protein sequence ID" value="OUP53980.1"/>
    <property type="molecule type" value="Genomic_DNA"/>
</dbReference>
<dbReference type="Proteomes" id="UP000195897">
    <property type="component" value="Unassembled WGS sequence"/>
</dbReference>
<keyword evidence="4 6" id="KW-0520">NAD</keyword>
<gene>
    <name evidence="6" type="primary">nnrD</name>
    <name evidence="8" type="ORF">B5F17_01865</name>
</gene>